<protein>
    <submittedName>
        <fullName evidence="2">Uncharacterized protein</fullName>
    </submittedName>
</protein>
<gene>
    <name evidence="2" type="ORF">LP52_13570</name>
</gene>
<dbReference type="Proteomes" id="UP000031675">
    <property type="component" value="Unassembled WGS sequence"/>
</dbReference>
<proteinExistence type="predicted"/>
<organism evidence="2 3">
    <name type="scientific">Streptomonospora alba</name>
    <dbReference type="NCBI Taxonomy" id="183763"/>
    <lineage>
        <taxon>Bacteria</taxon>
        <taxon>Bacillati</taxon>
        <taxon>Actinomycetota</taxon>
        <taxon>Actinomycetes</taxon>
        <taxon>Streptosporangiales</taxon>
        <taxon>Nocardiopsidaceae</taxon>
        <taxon>Streptomonospora</taxon>
    </lineage>
</organism>
<evidence type="ECO:0000256" key="1">
    <source>
        <dbReference type="SAM" id="MobiDB-lite"/>
    </source>
</evidence>
<dbReference type="AlphaFoldDB" id="A0A0C2JNP1"/>
<feature type="compositionally biased region" description="Basic and acidic residues" evidence="1">
    <location>
        <begin position="90"/>
        <end position="102"/>
    </location>
</feature>
<comment type="caution">
    <text evidence="2">The sequence shown here is derived from an EMBL/GenBank/DDBJ whole genome shotgun (WGS) entry which is preliminary data.</text>
</comment>
<feature type="region of interest" description="Disordered" evidence="1">
    <location>
        <begin position="1"/>
        <end position="102"/>
    </location>
</feature>
<evidence type="ECO:0000313" key="3">
    <source>
        <dbReference type="Proteomes" id="UP000031675"/>
    </source>
</evidence>
<accession>A0A0C2JNP1</accession>
<evidence type="ECO:0000313" key="2">
    <source>
        <dbReference type="EMBL" id="KIH98447.1"/>
    </source>
</evidence>
<feature type="compositionally biased region" description="Low complexity" evidence="1">
    <location>
        <begin position="66"/>
        <end position="76"/>
    </location>
</feature>
<dbReference type="EMBL" id="JROO01000026">
    <property type="protein sequence ID" value="KIH98447.1"/>
    <property type="molecule type" value="Genomic_DNA"/>
</dbReference>
<name>A0A0C2JNP1_9ACTN</name>
<sequence>MDARPAPARRARPRTSAAAVLRQAGTGGGSPRGLFAAAQAGRLRARTSDQAPRRGGRSASDRKAAGCRAASVAGARTPGCRSSPAGPGRRAAEPRTRHRCAEGGRNPCMCPFSLLHQLRR</sequence>
<reference evidence="3" key="1">
    <citation type="journal article" date="2015" name="Chem. Biol.">
        <title>Structure, bioactivity, and resistance mechanism of streptomonomicin, an unusual lasso Peptide from an understudied halophilic actinomycete.</title>
        <authorList>
            <person name="Metelev M."/>
            <person name="Tietz J.I."/>
            <person name="Melby J.O."/>
            <person name="Blair P.M."/>
            <person name="Zhu L."/>
            <person name="Livnat I."/>
            <person name="Severinov K."/>
            <person name="Mitchell D.A."/>
        </authorList>
    </citation>
    <scope>NUCLEOTIDE SEQUENCE [LARGE SCALE GENOMIC DNA]</scope>
    <source>
        <strain evidence="3">YIM 90003</strain>
    </source>
</reference>
<keyword evidence="3" id="KW-1185">Reference proteome</keyword>